<dbReference type="InterPro" id="IPR033985">
    <property type="entry name" value="SusD-like_N"/>
</dbReference>
<feature type="chain" id="PRO_5010252405" evidence="6">
    <location>
        <begin position="22"/>
        <end position="642"/>
    </location>
</feature>
<reference evidence="9 10" key="1">
    <citation type="submission" date="2016-10" db="EMBL/GenBank/DDBJ databases">
        <authorList>
            <person name="de Groot N.N."/>
        </authorList>
    </citation>
    <scope>NUCLEOTIDE SEQUENCE [LARGE SCALE GENOMIC DNA]</scope>
    <source>
        <strain evidence="9 10">NLAE-zl-C500</strain>
    </source>
</reference>
<evidence type="ECO:0000256" key="3">
    <source>
        <dbReference type="ARBA" id="ARBA00022729"/>
    </source>
</evidence>
<dbReference type="SUPFAM" id="SSF48452">
    <property type="entry name" value="TPR-like"/>
    <property type="match status" value="1"/>
</dbReference>
<keyword evidence="3 6" id="KW-0732">Signal</keyword>
<protein>
    <submittedName>
        <fullName evidence="9">Starch-binding associating with outer membrane</fullName>
    </submittedName>
</protein>
<feature type="domain" description="RagB/SusD" evidence="7">
    <location>
        <begin position="342"/>
        <end position="641"/>
    </location>
</feature>
<keyword evidence="4" id="KW-0472">Membrane</keyword>
<sequence length="642" mass="73517">MKHLSKWFIAAFAGVALFASSCVDQVKFGDSFLEKAPGVAVTQDTIFGKATYARAFLWDTYSKLYYGLPVYWNTVEGKMNTGIFEMMSDCWHSHTDWNGINRKYYSGSYKAGDEDSSDDTRFGYTKENCWEAIRAALLFVENVDRVPDMDDAEKKRLAAEAKVIVASRYFDLFRHFGGLPLIKETYDVQPSYELPRATVEETVKYMVDLLDEAAATPQLPWDLGTDDTNWQGRFTKASAMGLKCKILLFAASPLFNDNVPYCMEPPQDAVVNHQVWYGAYKPELWDQCWQACVDFFTELQSKGYYELTQATEATAQGYRNAYNKAYFTRENNKELLISTHISRFGKFNSWDEWQYIFVKGDNGTVYTGGLTPTLEFMEMFPISNGEPFRLNAATNPFYTDNDYNRPTRDPRLYETMLVNGTQFGDHAAELWIGGRDNINDTEKETGKYATGFGCYKFYKEGVNSLKDKYLQWPYLRLAEMYLIYAEALLKSKNDLTGAIEQVNKVRVRVGLGDLAACNPDKNLTTDADALLEEILRERACELGLEDVRLFDMTRYKREDLFRKQLHGLKIYRNDGGGNTPWSGTTGNSSAYPKPTQFTYEAFPLVNPSRAWWSNFSPKWYLSAFPPSEVNKKYGLTQNPGWN</sequence>
<evidence type="ECO:0000256" key="5">
    <source>
        <dbReference type="ARBA" id="ARBA00023237"/>
    </source>
</evidence>
<proteinExistence type="inferred from homology"/>
<evidence type="ECO:0000313" key="9">
    <source>
        <dbReference type="EMBL" id="SDB75656.1"/>
    </source>
</evidence>
<evidence type="ECO:0000313" key="10">
    <source>
        <dbReference type="Proteomes" id="UP000183670"/>
    </source>
</evidence>
<dbReference type="Pfam" id="PF14322">
    <property type="entry name" value="SusD-like_3"/>
    <property type="match status" value="1"/>
</dbReference>
<dbReference type="InterPro" id="IPR011990">
    <property type="entry name" value="TPR-like_helical_dom_sf"/>
</dbReference>
<dbReference type="PROSITE" id="PS51257">
    <property type="entry name" value="PROKAR_LIPOPROTEIN"/>
    <property type="match status" value="1"/>
</dbReference>
<dbReference type="InterPro" id="IPR012944">
    <property type="entry name" value="SusD_RagB_dom"/>
</dbReference>
<accession>A0A1G6G362</accession>
<name>A0A1G6G362_BACOV</name>
<gene>
    <name evidence="9" type="ORF">SAMN05192581_100363</name>
</gene>
<comment type="similarity">
    <text evidence="2">Belongs to the SusD family.</text>
</comment>
<dbReference type="AlphaFoldDB" id="A0A1G6G362"/>
<evidence type="ECO:0000256" key="6">
    <source>
        <dbReference type="SAM" id="SignalP"/>
    </source>
</evidence>
<comment type="subcellular location">
    <subcellularLocation>
        <location evidence="1">Cell outer membrane</location>
    </subcellularLocation>
</comment>
<organism evidence="9 10">
    <name type="scientific">Bacteroides ovatus</name>
    <dbReference type="NCBI Taxonomy" id="28116"/>
    <lineage>
        <taxon>Bacteria</taxon>
        <taxon>Pseudomonadati</taxon>
        <taxon>Bacteroidota</taxon>
        <taxon>Bacteroidia</taxon>
        <taxon>Bacteroidales</taxon>
        <taxon>Bacteroidaceae</taxon>
        <taxon>Bacteroides</taxon>
    </lineage>
</organism>
<dbReference type="EMBL" id="FMYE01000003">
    <property type="protein sequence ID" value="SDB75656.1"/>
    <property type="molecule type" value="Genomic_DNA"/>
</dbReference>
<feature type="signal peptide" evidence="6">
    <location>
        <begin position="1"/>
        <end position="21"/>
    </location>
</feature>
<keyword evidence="5" id="KW-0998">Cell outer membrane</keyword>
<evidence type="ECO:0000256" key="2">
    <source>
        <dbReference type="ARBA" id="ARBA00006275"/>
    </source>
</evidence>
<feature type="domain" description="SusD-like N-terminal" evidence="8">
    <location>
        <begin position="92"/>
        <end position="246"/>
    </location>
</feature>
<evidence type="ECO:0000259" key="7">
    <source>
        <dbReference type="Pfam" id="PF07980"/>
    </source>
</evidence>
<dbReference type="Proteomes" id="UP000183670">
    <property type="component" value="Unassembled WGS sequence"/>
</dbReference>
<evidence type="ECO:0000259" key="8">
    <source>
        <dbReference type="Pfam" id="PF14322"/>
    </source>
</evidence>
<evidence type="ECO:0000256" key="4">
    <source>
        <dbReference type="ARBA" id="ARBA00023136"/>
    </source>
</evidence>
<evidence type="ECO:0000256" key="1">
    <source>
        <dbReference type="ARBA" id="ARBA00004442"/>
    </source>
</evidence>
<dbReference type="GO" id="GO:0009279">
    <property type="term" value="C:cell outer membrane"/>
    <property type="evidence" value="ECO:0007669"/>
    <property type="project" value="UniProtKB-SubCell"/>
</dbReference>
<dbReference type="Gene3D" id="1.25.40.390">
    <property type="match status" value="1"/>
</dbReference>
<dbReference type="Pfam" id="PF07980">
    <property type="entry name" value="SusD_RagB"/>
    <property type="match status" value="1"/>
</dbReference>